<feature type="active site" description="Proton acceptor" evidence="4">
    <location>
        <position position="354"/>
    </location>
</feature>
<name>A0A085W5K8_9BACT</name>
<evidence type="ECO:0000256" key="5">
    <source>
        <dbReference type="RuleBase" id="RU003557"/>
    </source>
</evidence>
<proteinExistence type="inferred from homology"/>
<keyword evidence="9" id="KW-1185">Reference proteome</keyword>
<dbReference type="PROSITE" id="PS00099">
    <property type="entry name" value="THIOLASE_3"/>
    <property type="match status" value="1"/>
</dbReference>
<dbReference type="InterPro" id="IPR020610">
    <property type="entry name" value="Thiolase_AS"/>
</dbReference>
<evidence type="ECO:0000256" key="2">
    <source>
        <dbReference type="ARBA" id="ARBA00022679"/>
    </source>
</evidence>
<dbReference type="PANTHER" id="PTHR18919:SF107">
    <property type="entry name" value="ACETYL-COA ACETYLTRANSFERASE, CYTOSOLIC"/>
    <property type="match status" value="1"/>
</dbReference>
<dbReference type="PIRSF" id="PIRSF000429">
    <property type="entry name" value="Ac-CoA_Ac_transf"/>
    <property type="match status" value="1"/>
</dbReference>
<dbReference type="InterPro" id="IPR020617">
    <property type="entry name" value="Thiolase_C"/>
</dbReference>
<dbReference type="STRING" id="394096.DB31_3030"/>
<comment type="caution">
    <text evidence="8">The sequence shown here is derived from an EMBL/GenBank/DDBJ whole genome shotgun (WGS) entry which is preliminary data.</text>
</comment>
<keyword evidence="3 5" id="KW-0012">Acyltransferase</keyword>
<evidence type="ECO:0000256" key="4">
    <source>
        <dbReference type="PIRSR" id="PIRSR000429-1"/>
    </source>
</evidence>
<organism evidence="8 9">
    <name type="scientific">Hyalangium minutum</name>
    <dbReference type="NCBI Taxonomy" id="394096"/>
    <lineage>
        <taxon>Bacteria</taxon>
        <taxon>Pseudomonadati</taxon>
        <taxon>Myxococcota</taxon>
        <taxon>Myxococcia</taxon>
        <taxon>Myxococcales</taxon>
        <taxon>Cystobacterineae</taxon>
        <taxon>Archangiaceae</taxon>
        <taxon>Hyalangium</taxon>
    </lineage>
</organism>
<dbReference type="PATRIC" id="fig|394096.3.peg.7355"/>
<dbReference type="FunFam" id="3.40.47.10:FF:000010">
    <property type="entry name" value="Acetyl-CoA acetyltransferase (Thiolase)"/>
    <property type="match status" value="1"/>
</dbReference>
<evidence type="ECO:0000259" key="6">
    <source>
        <dbReference type="Pfam" id="PF00108"/>
    </source>
</evidence>
<dbReference type="InterPro" id="IPR020616">
    <property type="entry name" value="Thiolase_N"/>
</dbReference>
<dbReference type="RefSeq" id="WP_044196612.1">
    <property type="nucleotide sequence ID" value="NZ_JMCB01000019.1"/>
</dbReference>
<dbReference type="InterPro" id="IPR002155">
    <property type="entry name" value="Thiolase"/>
</dbReference>
<reference evidence="8 9" key="1">
    <citation type="submission" date="2014-04" db="EMBL/GenBank/DDBJ databases">
        <title>Genome assembly of Hyalangium minutum DSM 14724.</title>
        <authorList>
            <person name="Sharma G."/>
            <person name="Subramanian S."/>
        </authorList>
    </citation>
    <scope>NUCLEOTIDE SEQUENCE [LARGE SCALE GENOMIC DNA]</scope>
    <source>
        <strain evidence="8 9">DSM 14724</strain>
    </source>
</reference>
<dbReference type="Proteomes" id="UP000028725">
    <property type="component" value="Unassembled WGS sequence"/>
</dbReference>
<evidence type="ECO:0000313" key="8">
    <source>
        <dbReference type="EMBL" id="KFE62971.1"/>
    </source>
</evidence>
<comment type="similarity">
    <text evidence="1 5">Belongs to the thiolase-like superfamily. Thiolase family.</text>
</comment>
<protein>
    <submittedName>
        <fullName evidence="8">3-ketoacyl-CoA thiolase</fullName>
    </submittedName>
</protein>
<keyword evidence="2 5" id="KW-0808">Transferase</keyword>
<sequence length="398" mass="42018">MKSVSKSEEIYFLSGKRTPFGTYGGALKDVSATELAVESAKAALAQAKVSPEQIQHVVYGNVVQTSSDAIYLPRHVGLRTGVPIPVPALGVNRLCGSGFQAFVTAAEQMLTEQASCVLAGGTESMSQAPHVIRGARWGIPLGKGGLEDMLWSALTDSYTGQAMALTAEQLAVDYGLTQEQVDEYAVLTQKRFAAAQEAGRLQDEISSVTLKGKKGDTVFAKDEHNRPETTVEGLKKLPKVFKKDGVVHAGAASGICDGAGSMVMATRSFVDKHGLKPIGRLVNWGISGCDPKVMGIGPAPAIRRLLERAEIKLGDVELFEVNEAFAPQYLAVEKELGLPRERTNVNGGAIAVGHPLGASGARITMSLIYELKRRGARYGIGSACIGGGQGIAVLVEAL</sequence>
<dbReference type="SUPFAM" id="SSF53901">
    <property type="entry name" value="Thiolase-like"/>
    <property type="match status" value="2"/>
</dbReference>
<dbReference type="Pfam" id="PF00108">
    <property type="entry name" value="Thiolase_N"/>
    <property type="match status" value="1"/>
</dbReference>
<evidence type="ECO:0000256" key="1">
    <source>
        <dbReference type="ARBA" id="ARBA00010982"/>
    </source>
</evidence>
<dbReference type="Pfam" id="PF02803">
    <property type="entry name" value="Thiolase_C"/>
    <property type="match status" value="1"/>
</dbReference>
<evidence type="ECO:0000313" key="9">
    <source>
        <dbReference type="Proteomes" id="UP000028725"/>
    </source>
</evidence>
<dbReference type="GO" id="GO:0006635">
    <property type="term" value="P:fatty acid beta-oxidation"/>
    <property type="evidence" value="ECO:0007669"/>
    <property type="project" value="TreeGrafter"/>
</dbReference>
<evidence type="ECO:0000259" key="7">
    <source>
        <dbReference type="Pfam" id="PF02803"/>
    </source>
</evidence>
<evidence type="ECO:0000256" key="3">
    <source>
        <dbReference type="ARBA" id="ARBA00023315"/>
    </source>
</evidence>
<dbReference type="InterPro" id="IPR016039">
    <property type="entry name" value="Thiolase-like"/>
</dbReference>
<feature type="domain" description="Thiolase C-terminal" evidence="7">
    <location>
        <begin position="275"/>
        <end position="396"/>
    </location>
</feature>
<dbReference type="GO" id="GO:0003985">
    <property type="term" value="F:acetyl-CoA C-acetyltransferase activity"/>
    <property type="evidence" value="ECO:0007669"/>
    <property type="project" value="TreeGrafter"/>
</dbReference>
<dbReference type="OrthoDB" id="4565318at2"/>
<dbReference type="CDD" id="cd00751">
    <property type="entry name" value="thiolase"/>
    <property type="match status" value="1"/>
</dbReference>
<feature type="domain" description="Thiolase N-terminal" evidence="6">
    <location>
        <begin position="13"/>
        <end position="267"/>
    </location>
</feature>
<dbReference type="InterPro" id="IPR020613">
    <property type="entry name" value="Thiolase_CS"/>
</dbReference>
<dbReference type="PANTHER" id="PTHR18919">
    <property type="entry name" value="ACETYL-COA C-ACYLTRANSFERASE"/>
    <property type="match status" value="1"/>
</dbReference>
<dbReference type="NCBIfam" id="TIGR01930">
    <property type="entry name" value="AcCoA-C-Actrans"/>
    <property type="match status" value="1"/>
</dbReference>
<gene>
    <name evidence="8" type="ORF">DB31_3030</name>
</gene>
<dbReference type="Gene3D" id="3.40.47.10">
    <property type="match status" value="2"/>
</dbReference>
<dbReference type="AlphaFoldDB" id="A0A085W5K8"/>
<feature type="active site" description="Proton acceptor" evidence="4">
    <location>
        <position position="384"/>
    </location>
</feature>
<accession>A0A085W5K8</accession>
<feature type="active site" description="Acyl-thioester intermediate" evidence="4">
    <location>
        <position position="95"/>
    </location>
</feature>
<dbReference type="EMBL" id="JMCB01000019">
    <property type="protein sequence ID" value="KFE62971.1"/>
    <property type="molecule type" value="Genomic_DNA"/>
</dbReference>
<dbReference type="PROSITE" id="PS00737">
    <property type="entry name" value="THIOLASE_2"/>
    <property type="match status" value="1"/>
</dbReference>